<name>A0A8T2AFC5_9BRAS</name>
<keyword evidence="2 4" id="KW-0732">Signal</keyword>
<dbReference type="InterPro" id="IPR001584">
    <property type="entry name" value="Integrase_cat-core"/>
</dbReference>
<evidence type="ECO:0000256" key="4">
    <source>
        <dbReference type="SAM" id="SignalP"/>
    </source>
</evidence>
<gene>
    <name evidence="6" type="ORF">ISN45_Aa04g028750</name>
</gene>
<sequence>MATHYLSPSILCIILITLVSIAGAKVPAIIVFGDSSVDSGNNNFISTMARANFEPYGRDFPGGRATGRFCNGRLSSDFTSEAYGLKPTIPAYLDPSYNISDFATGVCFASAGTGYDNSTADVLGVIPLWKEVEYFKEYQGNLSAYLGHRRAAKIIRESLYLVSIGTNDFLENYYTLPDRRSQFSISQYQDFLVEIAEVFLKDLYRLGARKMSFTGISPMGCLPLERVTNLDDPFSCARSYNDLAVDFNGRLRRLVTKLNRELNGIKIYFANPYDIMWDIVTKPNLYGLEISSSACCGTGLFEMGFLCGQDNPLTCSDANKFVFWDAFHPTEKTNQIVSDHFFKHLNGPLMGLDILRSREKPYNLFSLTAASSTNFFFFSRCKSLAVTMSGAVVTTTSSSYSLHASDNPGALISSVVLKEDNYSEWATELMNSLQAKRKLGFLDGTIPKPTTEPDLSSWKAVNSMIIGWIRTSIDPTIRSTVSFVSDAKELWDSLKLRFSTSNGVRKQLLKDEISACKQDGQPVLAYYGRLTKLWEELQNYKTSRTCTCAAAPDIAKEREDDKVHQFLLNLDERFRPIRSTIQDQDPLPALSQVYSRVIREEQNLNASRIKDVIKTEAVGFTVQATPPPSTPQVAAVSAPRFRDRSSLNCTHCHRQGHDVTECFLVHGYPDWWLEQNGSNGSAARGSSGRGNSGRGNNNRGGRSGYRGRGRANAASTRSPSTTAPGTADPINQLISLLQAHNPNTSAQKLSGNTHTTDVIIDTGASHHMTGDVTLLTDVHDILPSPVTKPDGTASRATKCGTLALNDAYSLPDVLFVPDFNCTLISVAKLLKHTGCIAIFTDALCFLQDRFTRTLIGAGEEREGVYYFTGVLAARVNKVVKESSSATLWHHRLGHPSTGVLLSLPEFDLSRSDLETIKSCDICFRAKQTREVFSTSLNKTTSCFELIHCDVWGPYRTPASCGSSYFLTIVDDFSRSVWTFLMAEKSEVSRLIRNFIAMSERQFGKRVKTIRSDNGTEFMCLTPFLQEHGILHQTSCVDTPQQNGRVERKHRHILNVARACLFQSHLPRKFWGESILTATHLINRTPTPILHGKSPYEVLFGSRPSYSSLRTFGCLCYAHHRARDKDKFGERSRRCVFVGYPYGKKGWRLYDLENNKFFVSRDVVFQETVFPFATPETVIPTVLTPLPNSSTIFHDDDWILPPLVPPLVVSSVPLSMPLSQAQTSTPIIHLESSVPASPSTPGSPSSPSSPLTSSSSSLSTSSSPSPEASPGLPELLGKGHRVKLPSVLLKDYVARHATAPPTTTTPPNALSTPLTTPSLSKTVCGKILDSIPISISDEKFSELHQVFMAAITSNTEPTSYHQASLIKEWCDAMGLEITALEENNTWDITTLPPGKKAIGSKWVYKLKYNSDGTLERHKARLVALGNRQVEGSDFTETFAPVAKMTTVRFLLAVAAAKDWEVHQMDVHNAFLHGDLDEEVYMKLPPGFHTDDPNKVCRLRKSLYGLRQAPRCWFEKLATALRTFGFKQSYPDYSLFSFVQDGVILHVLVYVDDFIVAGNDLSEIERFKEYMHKCFHMKDLGKLKYFLGIEVSRGPDGIFLSQRKYALDIITEANLLGAKTYSTPVEPNHKLASAKGPILKRPEEYRRLVGRLIYLSITRPELSYIVHILSQFMQTPLLPHWEAAIRVVRYLKGCPAQGVMLRSDSEISLIAYCDSDWSACPLTRRSLSAYAVFLGSSPISWKTKKQHTVSNSSAEAEYRAMAYTLREIKWLRQLLHSFGFHHTRPIQLFCDSQAAIHIASNPVFHERTKHIESDCHQVRDAVQDKLITTEHISTKEQVADILTKALPRPAFDKLLSKFGVRQPPRQLEGG</sequence>
<evidence type="ECO:0000256" key="2">
    <source>
        <dbReference type="ARBA" id="ARBA00022729"/>
    </source>
</evidence>
<feature type="region of interest" description="Disordered" evidence="3">
    <location>
        <begin position="678"/>
        <end position="728"/>
    </location>
</feature>
<dbReference type="Pfam" id="PF25597">
    <property type="entry name" value="SH3_retrovirus"/>
    <property type="match status" value="1"/>
</dbReference>
<evidence type="ECO:0000313" key="7">
    <source>
        <dbReference type="Proteomes" id="UP000694240"/>
    </source>
</evidence>
<organism evidence="6 7">
    <name type="scientific">Arabidopsis thaliana x Arabidopsis arenosa</name>
    <dbReference type="NCBI Taxonomy" id="1240361"/>
    <lineage>
        <taxon>Eukaryota</taxon>
        <taxon>Viridiplantae</taxon>
        <taxon>Streptophyta</taxon>
        <taxon>Embryophyta</taxon>
        <taxon>Tracheophyta</taxon>
        <taxon>Spermatophyta</taxon>
        <taxon>Magnoliopsida</taxon>
        <taxon>eudicotyledons</taxon>
        <taxon>Gunneridae</taxon>
        <taxon>Pentapetalae</taxon>
        <taxon>rosids</taxon>
        <taxon>malvids</taxon>
        <taxon>Brassicales</taxon>
        <taxon>Brassicaceae</taxon>
        <taxon>Camelineae</taxon>
        <taxon>Arabidopsis</taxon>
    </lineage>
</organism>
<dbReference type="InterPro" id="IPR035669">
    <property type="entry name" value="SGNH_plant_lipase-like"/>
</dbReference>
<dbReference type="PANTHER" id="PTHR45642:SF51">
    <property type="entry name" value="GDSL-LIKE LIPASE_ACYLHYDROLASE"/>
    <property type="match status" value="1"/>
</dbReference>
<dbReference type="InterPro" id="IPR054722">
    <property type="entry name" value="PolX-like_BBD"/>
</dbReference>
<comment type="caution">
    <text evidence="6">The sequence shown here is derived from an EMBL/GenBank/DDBJ whole genome shotgun (WGS) entry which is preliminary data.</text>
</comment>
<dbReference type="Proteomes" id="UP000694240">
    <property type="component" value="Chromosome 9"/>
</dbReference>
<dbReference type="Pfam" id="PF22936">
    <property type="entry name" value="Pol_BBD"/>
    <property type="match status" value="1"/>
</dbReference>
<dbReference type="InterPro" id="IPR029472">
    <property type="entry name" value="Copia-like_N"/>
</dbReference>
<reference evidence="6 7" key="1">
    <citation type="submission" date="2020-12" db="EMBL/GenBank/DDBJ databases">
        <title>Concerted genomic and epigenomic changes stabilize Arabidopsis allopolyploids.</title>
        <authorList>
            <person name="Chen Z."/>
        </authorList>
    </citation>
    <scope>NUCLEOTIDE SEQUENCE [LARGE SCALE GENOMIC DNA]</scope>
    <source>
        <strain evidence="6">Allo738</strain>
        <tissue evidence="6">Leaf</tissue>
    </source>
</reference>
<accession>A0A8T2AFC5</accession>
<dbReference type="InterPro" id="IPR050592">
    <property type="entry name" value="GDSL_lipolytic_enzyme"/>
</dbReference>
<dbReference type="FunFam" id="3.40.50.1110:FF:000003">
    <property type="entry name" value="GDSL esterase/lipase APG"/>
    <property type="match status" value="1"/>
</dbReference>
<dbReference type="GO" id="GO:0015074">
    <property type="term" value="P:DNA integration"/>
    <property type="evidence" value="ECO:0007669"/>
    <property type="project" value="InterPro"/>
</dbReference>
<dbReference type="CDD" id="cd01837">
    <property type="entry name" value="SGNH_plant_lipase_like"/>
    <property type="match status" value="1"/>
</dbReference>
<dbReference type="PROSITE" id="PS50994">
    <property type="entry name" value="INTEGRASE"/>
    <property type="match status" value="1"/>
</dbReference>
<dbReference type="CDD" id="cd09272">
    <property type="entry name" value="RNase_HI_RT_Ty1"/>
    <property type="match status" value="1"/>
</dbReference>
<feature type="chain" id="PRO_5035872682" evidence="4">
    <location>
        <begin position="25"/>
        <end position="1868"/>
    </location>
</feature>
<feature type="region of interest" description="Disordered" evidence="3">
    <location>
        <begin position="1230"/>
        <end position="1275"/>
    </location>
</feature>
<evidence type="ECO:0000256" key="3">
    <source>
        <dbReference type="SAM" id="MobiDB-lite"/>
    </source>
</evidence>
<dbReference type="InterPro" id="IPR057670">
    <property type="entry name" value="SH3_retrovirus"/>
</dbReference>
<proteinExistence type="inferred from homology"/>
<dbReference type="Pfam" id="PF13976">
    <property type="entry name" value="gag_pre-integrs"/>
    <property type="match status" value="1"/>
</dbReference>
<dbReference type="EMBL" id="JAEFBK010000009">
    <property type="protein sequence ID" value="KAG7570261.1"/>
    <property type="molecule type" value="Genomic_DNA"/>
</dbReference>
<comment type="similarity">
    <text evidence="1">Belongs to the 'GDSL' lipolytic enzyme family.</text>
</comment>
<evidence type="ECO:0000313" key="6">
    <source>
        <dbReference type="EMBL" id="KAG7570261.1"/>
    </source>
</evidence>
<evidence type="ECO:0000256" key="1">
    <source>
        <dbReference type="ARBA" id="ARBA00008668"/>
    </source>
</evidence>
<dbReference type="Pfam" id="PF00657">
    <property type="entry name" value="Lipase_GDSL"/>
    <property type="match status" value="1"/>
</dbReference>
<keyword evidence="7" id="KW-1185">Reference proteome</keyword>
<feature type="domain" description="Integrase catalytic" evidence="5">
    <location>
        <begin position="936"/>
        <end position="1102"/>
    </location>
</feature>
<dbReference type="Pfam" id="PF14244">
    <property type="entry name" value="Retrotran_gag_3"/>
    <property type="match status" value="1"/>
</dbReference>
<feature type="compositionally biased region" description="Low complexity" evidence="3">
    <location>
        <begin position="1231"/>
        <end position="1275"/>
    </location>
</feature>
<evidence type="ECO:0000259" key="5">
    <source>
        <dbReference type="PROSITE" id="PS50994"/>
    </source>
</evidence>
<dbReference type="InterPro" id="IPR001087">
    <property type="entry name" value="GDSL"/>
</dbReference>
<dbReference type="InterPro" id="IPR025724">
    <property type="entry name" value="GAG-pre-integrase_dom"/>
</dbReference>
<dbReference type="InterPro" id="IPR013103">
    <property type="entry name" value="RVT_2"/>
</dbReference>
<dbReference type="Pfam" id="PF07727">
    <property type="entry name" value="RVT_2"/>
    <property type="match status" value="1"/>
</dbReference>
<protein>
    <submittedName>
        <fullName evidence="6">GAG-pre-integrase domain</fullName>
    </submittedName>
</protein>
<dbReference type="Pfam" id="PF00665">
    <property type="entry name" value="rve"/>
    <property type="match status" value="1"/>
</dbReference>
<feature type="signal peptide" evidence="4">
    <location>
        <begin position="1"/>
        <end position="24"/>
    </location>
</feature>
<dbReference type="GO" id="GO:0016788">
    <property type="term" value="F:hydrolase activity, acting on ester bonds"/>
    <property type="evidence" value="ECO:0007669"/>
    <property type="project" value="InterPro"/>
</dbReference>
<dbReference type="PANTHER" id="PTHR45642">
    <property type="entry name" value="GDSL ESTERASE/LIPASE EXL3"/>
    <property type="match status" value="1"/>
</dbReference>